<reference evidence="3 5" key="1">
    <citation type="submission" date="2018-06" db="EMBL/GenBank/DDBJ databases">
        <title>Occurrence of a novel blaKPC-2- and qnrS2- harbouring IncP6 plasmid from Aeromonas taiwanensis isolates recovered from the river sediments.</title>
        <authorList>
            <person name="Zheng B."/>
            <person name="Yu X."/>
            <person name="Xiao Y."/>
        </authorList>
    </citation>
    <scope>NUCLEOTIDE SEQUENCE [LARGE SCALE GENOMIC DNA]</scope>
    <source>
        <strain evidence="2 4">1713</strain>
        <strain evidence="3 5">198</strain>
    </source>
</reference>
<keyword evidence="1" id="KW-0812">Transmembrane</keyword>
<dbReference type="Proteomes" id="UP000297914">
    <property type="component" value="Unassembled WGS sequence"/>
</dbReference>
<dbReference type="EMBL" id="QORL01000032">
    <property type="protein sequence ID" value="TFF73728.1"/>
    <property type="molecule type" value="Genomic_DNA"/>
</dbReference>
<proteinExistence type="predicted"/>
<keyword evidence="1" id="KW-0472">Membrane</keyword>
<dbReference type="EMBL" id="QORK01000032">
    <property type="protein sequence ID" value="TFF77736.1"/>
    <property type="molecule type" value="Genomic_DNA"/>
</dbReference>
<accession>A0A5F0K8Q0</accession>
<organism evidence="3 5">
    <name type="scientific">Aeromonas taiwanensis</name>
    <dbReference type="NCBI Taxonomy" id="633417"/>
    <lineage>
        <taxon>Bacteria</taxon>
        <taxon>Pseudomonadati</taxon>
        <taxon>Pseudomonadota</taxon>
        <taxon>Gammaproteobacteria</taxon>
        <taxon>Aeromonadales</taxon>
        <taxon>Aeromonadaceae</taxon>
        <taxon>Aeromonas</taxon>
    </lineage>
</organism>
<evidence type="ECO:0000313" key="5">
    <source>
        <dbReference type="Proteomes" id="UP000297914"/>
    </source>
</evidence>
<keyword evidence="1" id="KW-1133">Transmembrane helix</keyword>
<dbReference type="AlphaFoldDB" id="A0A5F0K8Q0"/>
<feature type="transmembrane region" description="Helical" evidence="1">
    <location>
        <begin position="38"/>
        <end position="56"/>
    </location>
</feature>
<feature type="transmembrane region" description="Helical" evidence="1">
    <location>
        <begin position="12"/>
        <end position="32"/>
    </location>
</feature>
<evidence type="ECO:0000313" key="2">
    <source>
        <dbReference type="EMBL" id="TFF73728.1"/>
    </source>
</evidence>
<protein>
    <submittedName>
        <fullName evidence="3">Uncharacterized protein</fullName>
    </submittedName>
</protein>
<sequence>MNRMIARLRTHGIVTASHMIGIGIMLLVLGLANTGSDPWLSAVVAAAGLFSSIRIHTAAVRYQNSMVGYTAEGLDDENQS</sequence>
<keyword evidence="4" id="KW-1185">Reference proteome</keyword>
<dbReference type="Proteomes" id="UP000297720">
    <property type="component" value="Unassembled WGS sequence"/>
</dbReference>
<comment type="caution">
    <text evidence="3">The sequence shown here is derived from an EMBL/GenBank/DDBJ whole genome shotgun (WGS) entry which is preliminary data.</text>
</comment>
<evidence type="ECO:0000313" key="3">
    <source>
        <dbReference type="EMBL" id="TFF77736.1"/>
    </source>
</evidence>
<gene>
    <name evidence="2" type="ORF">DRM93_14670</name>
    <name evidence="3" type="ORF">DRM94_14670</name>
</gene>
<evidence type="ECO:0000256" key="1">
    <source>
        <dbReference type="SAM" id="Phobius"/>
    </source>
</evidence>
<name>A0A5F0K8Q0_9GAMM</name>
<evidence type="ECO:0000313" key="4">
    <source>
        <dbReference type="Proteomes" id="UP000297720"/>
    </source>
</evidence>